<dbReference type="KEGG" id="aamy:GFC30_12"/>
<dbReference type="OrthoDB" id="2971753at2"/>
<organism evidence="1 2">
    <name type="scientific">Anoxybacteroides amylolyticum</name>
    <dbReference type="NCBI Taxonomy" id="294699"/>
    <lineage>
        <taxon>Bacteria</taxon>
        <taxon>Bacillati</taxon>
        <taxon>Bacillota</taxon>
        <taxon>Bacilli</taxon>
        <taxon>Bacillales</taxon>
        <taxon>Anoxybacillaceae</taxon>
        <taxon>Anoxybacteroides</taxon>
    </lineage>
</organism>
<dbReference type="PATRIC" id="fig|294699.3.peg.10"/>
<dbReference type="RefSeq" id="WP_066321968.1">
    <property type="nucleotide sequence ID" value="NZ_CP015438.1"/>
</dbReference>
<keyword evidence="2" id="KW-1185">Reference proteome</keyword>
<reference evidence="1 2" key="1">
    <citation type="journal article" date="2006" name="Syst. Appl. Microbiol.">
        <title>Anoxybacillus amylolyticus sp. nov., a thermophilic amylase producing bacterium isolated from Mount Rittmann (Antarctica).</title>
        <authorList>
            <person name="Poli A."/>
            <person name="Esposito E."/>
            <person name="Lama L."/>
            <person name="Orlando P."/>
            <person name="Nicolaus G."/>
            <person name="de Appolonia F."/>
            <person name="Gambacorta A."/>
            <person name="Nicolaus B."/>
        </authorList>
    </citation>
    <scope>NUCLEOTIDE SEQUENCE [LARGE SCALE GENOMIC DNA]</scope>
    <source>
        <strain evidence="1 2">DSM 15939</strain>
    </source>
</reference>
<dbReference type="EMBL" id="CP015438">
    <property type="protein sequence ID" value="ANB61343.1"/>
    <property type="molecule type" value="Genomic_DNA"/>
</dbReference>
<dbReference type="AlphaFoldDB" id="A0A160F6A1"/>
<sequence>MKIKQIVVGLSLSALLGVVSGIVYGYFSGETGTANATQIKKISNGWVKGEQATIEKVPFKDKVKTPTKIPFDVKDTFSEVVDFPSQEKKIFRKIFFDNAKKSNITIEVTDANIIPSTADPEKQPLIEIELPNGTKAQYLDNGILQFLYWKQDGLFYKIEAQKEYKNESKKYTKEELVEIASSLE</sequence>
<accession>A0A160F6A1</accession>
<evidence type="ECO:0008006" key="3">
    <source>
        <dbReference type="Google" id="ProtNLM"/>
    </source>
</evidence>
<evidence type="ECO:0000313" key="2">
    <source>
        <dbReference type="Proteomes" id="UP000076865"/>
    </source>
</evidence>
<protein>
    <recommendedName>
        <fullName evidence="3">DUF4367 domain-containing protein</fullName>
    </recommendedName>
</protein>
<name>A0A160F6A1_9BACL</name>
<evidence type="ECO:0000313" key="1">
    <source>
        <dbReference type="EMBL" id="ANB61343.1"/>
    </source>
</evidence>
<gene>
    <name evidence="1" type="ORF">GFC30_12</name>
</gene>
<proteinExistence type="predicted"/>
<dbReference type="Proteomes" id="UP000076865">
    <property type="component" value="Chromosome"/>
</dbReference>